<feature type="region of interest" description="Disordered" evidence="1">
    <location>
        <begin position="52"/>
        <end position="81"/>
    </location>
</feature>
<reference evidence="2" key="2">
    <citation type="journal article" date="2014" name="BMC Genomics">
        <title>A genomic perspective to assessing quality of mass-reared SIT flies used in Mediterranean fruit fly (Ceratitis capitata) eradication in California.</title>
        <authorList>
            <person name="Calla B."/>
            <person name="Hall B."/>
            <person name="Hou S."/>
            <person name="Geib S.M."/>
        </authorList>
    </citation>
    <scope>NUCLEOTIDE SEQUENCE</scope>
</reference>
<evidence type="ECO:0000256" key="1">
    <source>
        <dbReference type="SAM" id="MobiDB-lite"/>
    </source>
</evidence>
<dbReference type="EMBL" id="GAMC01009546">
    <property type="protein sequence ID" value="JAB97009.1"/>
    <property type="molecule type" value="mRNA"/>
</dbReference>
<organism evidence="2">
    <name type="scientific">Ceratitis capitata</name>
    <name type="common">Mediterranean fruit fly</name>
    <name type="synonym">Tephritis capitata</name>
    <dbReference type="NCBI Taxonomy" id="7213"/>
    <lineage>
        <taxon>Eukaryota</taxon>
        <taxon>Metazoa</taxon>
        <taxon>Ecdysozoa</taxon>
        <taxon>Arthropoda</taxon>
        <taxon>Hexapoda</taxon>
        <taxon>Insecta</taxon>
        <taxon>Pterygota</taxon>
        <taxon>Neoptera</taxon>
        <taxon>Endopterygota</taxon>
        <taxon>Diptera</taxon>
        <taxon>Brachycera</taxon>
        <taxon>Muscomorpha</taxon>
        <taxon>Tephritoidea</taxon>
        <taxon>Tephritidae</taxon>
        <taxon>Ceratitis</taxon>
        <taxon>Ceratitis</taxon>
    </lineage>
</organism>
<dbReference type="AlphaFoldDB" id="W8C4K3"/>
<dbReference type="OrthoDB" id="9451254at2759"/>
<protein>
    <submittedName>
        <fullName evidence="2">Uncharacterized protein</fullName>
    </submittedName>
</protein>
<name>W8C4K3_CERCA</name>
<feature type="compositionally biased region" description="Low complexity" evidence="1">
    <location>
        <begin position="52"/>
        <end position="62"/>
    </location>
</feature>
<proteinExistence type="evidence at transcript level"/>
<evidence type="ECO:0000313" key="2">
    <source>
        <dbReference type="EMBL" id="JAB97009.1"/>
    </source>
</evidence>
<accession>W8C4K3</accession>
<sequence>MLLHCRAPFCNISQENGNADITAGIAAMTATTSHDQITTNDTTTTAIDTAIPQQQQHQHQQQNDATIESKEFATSNRCATSTSHNTPILDLSAASGGQATASCAERPKRSLGFSIAEIMSR</sequence>
<feature type="compositionally biased region" description="Polar residues" evidence="1">
    <location>
        <begin position="72"/>
        <end position="81"/>
    </location>
</feature>
<reference evidence="2" key="1">
    <citation type="submission" date="2013-07" db="EMBL/GenBank/DDBJ databases">
        <authorList>
            <person name="Geib S."/>
        </authorList>
    </citation>
    <scope>NUCLEOTIDE SEQUENCE</scope>
</reference>